<dbReference type="Proteomes" id="UP000576225">
    <property type="component" value="Unassembled WGS sequence"/>
</dbReference>
<evidence type="ECO:0000313" key="1">
    <source>
        <dbReference type="EMBL" id="NMD88355.1"/>
    </source>
</evidence>
<comment type="caution">
    <text evidence="1">The sequence shown here is derived from an EMBL/GenBank/DDBJ whole genome shotgun (WGS) entry which is preliminary data.</text>
</comment>
<gene>
    <name evidence="1" type="ORF">HF882_17350</name>
</gene>
<dbReference type="RefSeq" id="WP_168963507.1">
    <property type="nucleotide sequence ID" value="NZ_JABAEW010000044.1"/>
</dbReference>
<reference evidence="1 2" key="1">
    <citation type="submission" date="2020-04" db="EMBL/GenBank/DDBJ databases">
        <authorList>
            <person name="Hitch T.C.A."/>
            <person name="Wylensek D."/>
            <person name="Clavel T."/>
        </authorList>
    </citation>
    <scope>NUCLEOTIDE SEQUENCE [LARGE SCALE GENOMIC DNA]</scope>
    <source>
        <strain evidence="1 2">COR2-253-APC-1A</strain>
    </source>
</reference>
<organism evidence="1 2">
    <name type="scientific">Victivallis vadensis</name>
    <dbReference type="NCBI Taxonomy" id="172901"/>
    <lineage>
        <taxon>Bacteria</taxon>
        <taxon>Pseudomonadati</taxon>
        <taxon>Lentisphaerota</taxon>
        <taxon>Lentisphaeria</taxon>
        <taxon>Victivallales</taxon>
        <taxon>Victivallaceae</taxon>
        <taxon>Victivallis</taxon>
    </lineage>
</organism>
<name>A0A848AXW6_9BACT</name>
<dbReference type="EMBL" id="JABAEW010000044">
    <property type="protein sequence ID" value="NMD88355.1"/>
    <property type="molecule type" value="Genomic_DNA"/>
</dbReference>
<accession>A0A848AXW6</accession>
<evidence type="ECO:0000313" key="2">
    <source>
        <dbReference type="Proteomes" id="UP000576225"/>
    </source>
</evidence>
<dbReference type="AlphaFoldDB" id="A0A848AXW6"/>
<protein>
    <submittedName>
        <fullName evidence="1">Uncharacterized protein</fullName>
    </submittedName>
</protein>
<sequence length="126" mass="13744">MPKANGSGAIGEVLSTQLIGEPLIGEPLIGFTGSYIAIGQFISIENANACMKYIKTKFARTLLGTLKVTQDNPSETWAHVPLQDFTTSSDIDWSKSIAEIDQQLYAKYGLSAVEINFIETTIKPME</sequence>
<proteinExistence type="predicted"/>